<evidence type="ECO:0000313" key="3">
    <source>
        <dbReference type="Proteomes" id="UP000229972"/>
    </source>
</evidence>
<evidence type="ECO:0000313" key="2">
    <source>
        <dbReference type="EMBL" id="PIR95891.1"/>
    </source>
</evidence>
<dbReference type="AlphaFoldDB" id="A0A2H0VA00"/>
<sequence>MKKLIFFVLLSVVCSVSVAQTTVLLHYLPTFSRQTAENSVGYNNIVVDPDLFFSASGRENLNWLQEQKKIKVLAYANPIEMFVPAFPDKPWSINLFNFVKEIPGFWLRDVNGKMVSFWPGTKMLNCAIDLEPVTINGKKMNYIEFFSDVYINNVLKNNPCITGMAGDNMWKGGVFWMRYWQNNGLIDLNNDGIADDSISIDKSWSAGLIYFLDQVRQNMGSDFTIINNPATDKFKKHEAGTIMENYPDIFMNEKDTVYEAWYENMALTDSMPGPFIFNSRSDNYWFTLCSSMLADNVWFSYSKNTPYDKKWELNLGQALARRIQVREIVFRLYENGTVYVNPRDKTAWVIYTNGDYRDK</sequence>
<gene>
    <name evidence="2" type="ORF">COT93_00090</name>
</gene>
<organism evidence="2 3">
    <name type="scientific">Candidatus Falkowbacteria bacterium CG10_big_fil_rev_8_21_14_0_10_37_18</name>
    <dbReference type="NCBI Taxonomy" id="1974562"/>
    <lineage>
        <taxon>Bacteria</taxon>
        <taxon>Candidatus Falkowiibacteriota</taxon>
    </lineage>
</organism>
<name>A0A2H0VA00_9BACT</name>
<keyword evidence="1" id="KW-0732">Signal</keyword>
<dbReference type="Proteomes" id="UP000229972">
    <property type="component" value="Unassembled WGS sequence"/>
</dbReference>
<reference evidence="3" key="1">
    <citation type="submission" date="2017-09" db="EMBL/GenBank/DDBJ databases">
        <title>Depth-based differentiation of microbial function through sediment-hosted aquifers and enrichment of novel symbionts in the deep terrestrial subsurface.</title>
        <authorList>
            <person name="Probst A.J."/>
            <person name="Ladd B."/>
            <person name="Jarett J.K."/>
            <person name="Geller-Mcgrath D.E."/>
            <person name="Sieber C.M.K."/>
            <person name="Emerson J.B."/>
            <person name="Anantharaman K."/>
            <person name="Thomas B.C."/>
            <person name="Malmstrom R."/>
            <person name="Stieglmeier M."/>
            <person name="Klingl A."/>
            <person name="Woyke T."/>
            <person name="Ryan C.M."/>
            <person name="Banfield J.F."/>
        </authorList>
    </citation>
    <scope>NUCLEOTIDE SEQUENCE [LARGE SCALE GENOMIC DNA]</scope>
</reference>
<feature type="signal peptide" evidence="1">
    <location>
        <begin position="1"/>
        <end position="19"/>
    </location>
</feature>
<comment type="caution">
    <text evidence="2">The sequence shown here is derived from an EMBL/GenBank/DDBJ whole genome shotgun (WGS) entry which is preliminary data.</text>
</comment>
<evidence type="ECO:0000256" key="1">
    <source>
        <dbReference type="SAM" id="SignalP"/>
    </source>
</evidence>
<dbReference type="EMBL" id="PFAL01000001">
    <property type="protein sequence ID" value="PIR95891.1"/>
    <property type="molecule type" value="Genomic_DNA"/>
</dbReference>
<feature type="chain" id="PRO_5013729085" evidence="1">
    <location>
        <begin position="20"/>
        <end position="359"/>
    </location>
</feature>
<accession>A0A2H0VA00</accession>
<proteinExistence type="predicted"/>
<protein>
    <submittedName>
        <fullName evidence="2">Uncharacterized protein</fullName>
    </submittedName>
</protein>